<dbReference type="SMART" id="SM00490">
    <property type="entry name" value="HELICc"/>
    <property type="match status" value="1"/>
</dbReference>
<keyword evidence="2" id="KW-0067">ATP-binding</keyword>
<dbReference type="GO" id="GO:0005524">
    <property type="term" value="F:ATP binding"/>
    <property type="evidence" value="ECO:0007669"/>
    <property type="project" value="UniProtKB-KW"/>
</dbReference>
<sequence>MSIANLADGLRSFSSDQLLYETVLPARRASFAPWPSWVGKDLQAALIADGIERLWEHQVSCANALYSGRDVILTSGTGSGKSLAAWLAFLARGHKSLVGTRPTALYLAPTKALARDQATALTHWASLAALDLQVAPVDGDSPAEVKKWARAGADAVLTNPDFLHYALLPHNELWRPFLRGLSLVIVDEAHYYRGVLGANVALILRRLRRLARKYQADPVFALLSATTANPAAHGANMLGRGRELEVIDRDTSASGARTVFVWRPPLIEDSDPASWEDENLWETSEEGGWDSISAGKELKESEEATGQRQGEVAEGPRYPAIWEGGRLLAQLVNSGGRVLTFAPSRQGVETIAQIARDQLSTRNPHLMSRVAAYRGGYLPEERRKLEKELRTGTLQGLSATSALELGIDISGLDATITCSWPGTRASFFQQLGRSGRSGQEGLGILVVSDNPLDDFLAHHPEEIFRSAEQIVFDTENPFVLAPQLLCAAAELPLTSEDTALFGEASTEIMSQLRQQGLLVDRPGGLCFDITKRFSPWQAVKLRGDSGQVQIIESESAQVIGTVDSGRADSVLHPDAIYVHQGRIWQVCRREDDIAEVVPGPKKLRTRPNTDTSISILSEEAAPLTPSPAVSWHYGRIEVQTTVTSFDLLRLPGHVYQATFQLDCPTRTLQTTGTWFTLTEQVVKQLQLNEEQLLGGGLHAAEHALIGLLPLVATCDRWDLGGLSLTQHPQTGLPTVFIYDGTPGGAGFSRHGFKQLETWLDLTYRQVNACPCKQGCPRCIHSPKCGNGNEMLSKSAGRDLLEFLLSSFGSAGTAA</sequence>
<gene>
    <name evidence="5" type="ORF">L0M99_06830</name>
</gene>
<dbReference type="Pfam" id="PF09369">
    <property type="entry name" value="MZB"/>
    <property type="match status" value="1"/>
</dbReference>
<dbReference type="InterPro" id="IPR027417">
    <property type="entry name" value="P-loop_NTPase"/>
</dbReference>
<organism evidence="5 6">
    <name type="scientific">Varibaculum cambriense</name>
    <dbReference type="NCBI Taxonomy" id="184870"/>
    <lineage>
        <taxon>Bacteria</taxon>
        <taxon>Bacillati</taxon>
        <taxon>Actinomycetota</taxon>
        <taxon>Actinomycetes</taxon>
        <taxon>Actinomycetales</taxon>
        <taxon>Actinomycetaceae</taxon>
        <taxon>Varibaculum</taxon>
    </lineage>
</organism>
<dbReference type="Proteomes" id="UP001200537">
    <property type="component" value="Unassembled WGS sequence"/>
</dbReference>
<dbReference type="InterPro" id="IPR011545">
    <property type="entry name" value="DEAD/DEAH_box_helicase_dom"/>
</dbReference>
<comment type="caution">
    <text evidence="5">The sequence shown here is derived from an EMBL/GenBank/DDBJ whole genome shotgun (WGS) entry which is preliminary data.</text>
</comment>
<evidence type="ECO:0000259" key="4">
    <source>
        <dbReference type="PROSITE" id="PS51194"/>
    </source>
</evidence>
<name>A0AAJ1BCJ0_9ACTO</name>
<dbReference type="Pfam" id="PF22982">
    <property type="entry name" value="WHD_HRQ1"/>
    <property type="match status" value="1"/>
</dbReference>
<dbReference type="SMART" id="SM00487">
    <property type="entry name" value="DEXDc"/>
    <property type="match status" value="1"/>
</dbReference>
<dbReference type="GO" id="GO:0036297">
    <property type="term" value="P:interstrand cross-link repair"/>
    <property type="evidence" value="ECO:0007669"/>
    <property type="project" value="TreeGrafter"/>
</dbReference>
<dbReference type="PANTHER" id="PTHR47957:SF3">
    <property type="entry name" value="ATP-DEPENDENT HELICASE HRQ1"/>
    <property type="match status" value="1"/>
</dbReference>
<keyword evidence="1" id="KW-0547">Nucleotide-binding</keyword>
<dbReference type="GO" id="GO:0043138">
    <property type="term" value="F:3'-5' DNA helicase activity"/>
    <property type="evidence" value="ECO:0007669"/>
    <property type="project" value="TreeGrafter"/>
</dbReference>
<dbReference type="Pfam" id="PF00270">
    <property type="entry name" value="DEAD"/>
    <property type="match status" value="1"/>
</dbReference>
<dbReference type="PROSITE" id="PS51192">
    <property type="entry name" value="HELICASE_ATP_BIND_1"/>
    <property type="match status" value="1"/>
</dbReference>
<evidence type="ECO:0000313" key="6">
    <source>
        <dbReference type="Proteomes" id="UP001200537"/>
    </source>
</evidence>
<evidence type="ECO:0000259" key="3">
    <source>
        <dbReference type="PROSITE" id="PS51192"/>
    </source>
</evidence>
<keyword evidence="5" id="KW-0347">Helicase</keyword>
<reference evidence="5" key="1">
    <citation type="submission" date="2022-01" db="EMBL/GenBank/DDBJ databases">
        <title>Collection of gut derived symbiotic bacterial strains cultured from healthy donors.</title>
        <authorList>
            <person name="Lin H."/>
            <person name="Kohout C."/>
            <person name="Waligurski E."/>
            <person name="Pamer E.G."/>
        </authorList>
    </citation>
    <scope>NUCLEOTIDE SEQUENCE</scope>
    <source>
        <strain evidence="5">DFI.7.46</strain>
    </source>
</reference>
<dbReference type="PANTHER" id="PTHR47957">
    <property type="entry name" value="ATP-DEPENDENT HELICASE HRQ1"/>
    <property type="match status" value="1"/>
</dbReference>
<protein>
    <submittedName>
        <fullName evidence="5">DEAD/DEAH box helicase</fullName>
    </submittedName>
</protein>
<dbReference type="EMBL" id="JAKNHJ010000012">
    <property type="protein sequence ID" value="MCG4618206.1"/>
    <property type="molecule type" value="Genomic_DNA"/>
</dbReference>
<dbReference type="AlphaFoldDB" id="A0AAJ1BCJ0"/>
<proteinExistence type="predicted"/>
<dbReference type="InterPro" id="IPR055227">
    <property type="entry name" value="HRQ1_WHD"/>
</dbReference>
<evidence type="ECO:0000256" key="2">
    <source>
        <dbReference type="ARBA" id="ARBA00022840"/>
    </source>
</evidence>
<dbReference type="InterPro" id="IPR001650">
    <property type="entry name" value="Helicase_C-like"/>
</dbReference>
<dbReference type="SUPFAM" id="SSF52540">
    <property type="entry name" value="P-loop containing nucleoside triphosphate hydrolases"/>
    <property type="match status" value="1"/>
</dbReference>
<dbReference type="PROSITE" id="PS51194">
    <property type="entry name" value="HELICASE_CTER"/>
    <property type="match status" value="1"/>
</dbReference>
<dbReference type="Gene3D" id="3.40.50.300">
    <property type="entry name" value="P-loop containing nucleotide triphosphate hydrolases"/>
    <property type="match status" value="2"/>
</dbReference>
<evidence type="ECO:0000313" key="5">
    <source>
        <dbReference type="EMBL" id="MCG4618206.1"/>
    </source>
</evidence>
<dbReference type="InterPro" id="IPR014001">
    <property type="entry name" value="Helicase_ATP-bd"/>
</dbReference>
<accession>A0AAJ1BCJ0</accession>
<evidence type="ECO:0000256" key="1">
    <source>
        <dbReference type="ARBA" id="ARBA00022741"/>
    </source>
</evidence>
<dbReference type="Pfam" id="PF00271">
    <property type="entry name" value="Helicase_C"/>
    <property type="match status" value="1"/>
</dbReference>
<dbReference type="GO" id="GO:0006289">
    <property type="term" value="P:nucleotide-excision repair"/>
    <property type="evidence" value="ECO:0007669"/>
    <property type="project" value="TreeGrafter"/>
</dbReference>
<feature type="domain" description="Helicase ATP-binding" evidence="3">
    <location>
        <begin position="62"/>
        <end position="245"/>
    </location>
</feature>
<keyword evidence="5" id="KW-0378">Hydrolase</keyword>
<dbReference type="RefSeq" id="WP_238128161.1">
    <property type="nucleotide sequence ID" value="NZ_JAKNHJ010000012.1"/>
</dbReference>
<dbReference type="CDD" id="cd18797">
    <property type="entry name" value="SF2_C_Hrq"/>
    <property type="match status" value="1"/>
</dbReference>
<dbReference type="InterPro" id="IPR018973">
    <property type="entry name" value="MZB"/>
</dbReference>
<dbReference type="GO" id="GO:0003676">
    <property type="term" value="F:nucleic acid binding"/>
    <property type="evidence" value="ECO:0007669"/>
    <property type="project" value="InterPro"/>
</dbReference>
<feature type="domain" description="Helicase C-terminal" evidence="4">
    <location>
        <begin position="326"/>
        <end position="478"/>
    </location>
</feature>